<name>A0A0G1NJJ8_UNCKA</name>
<reference evidence="2 3" key="1">
    <citation type="journal article" date="2015" name="Nature">
        <title>rRNA introns, odd ribosomes, and small enigmatic genomes across a large radiation of phyla.</title>
        <authorList>
            <person name="Brown C.T."/>
            <person name="Hug L.A."/>
            <person name="Thomas B.C."/>
            <person name="Sharon I."/>
            <person name="Castelle C.J."/>
            <person name="Singh A."/>
            <person name="Wilkins M.J."/>
            <person name="Williams K.H."/>
            <person name="Banfield J.F."/>
        </authorList>
    </citation>
    <scope>NUCLEOTIDE SEQUENCE [LARGE SCALE GENOMIC DNA]</scope>
</reference>
<dbReference type="SUPFAM" id="SSF54523">
    <property type="entry name" value="Pili subunits"/>
    <property type="match status" value="1"/>
</dbReference>
<dbReference type="EMBL" id="LCJU01000023">
    <property type="protein sequence ID" value="KKT84374.1"/>
    <property type="molecule type" value="Genomic_DNA"/>
</dbReference>
<dbReference type="PROSITE" id="PS00409">
    <property type="entry name" value="PROKAR_NTER_METHYL"/>
    <property type="match status" value="1"/>
</dbReference>
<dbReference type="AlphaFoldDB" id="A0A0G1NJJ8"/>
<organism evidence="2 3">
    <name type="scientific">candidate division WWE3 bacterium GW2011_GWC2_44_9</name>
    <dbReference type="NCBI Taxonomy" id="1619125"/>
    <lineage>
        <taxon>Bacteria</taxon>
        <taxon>Katanobacteria</taxon>
    </lineage>
</organism>
<feature type="non-terminal residue" evidence="2">
    <location>
        <position position="64"/>
    </location>
</feature>
<accession>A0A0G1NJJ8</accession>
<feature type="transmembrane region" description="Helical" evidence="1">
    <location>
        <begin position="12"/>
        <end position="33"/>
    </location>
</feature>
<dbReference type="InterPro" id="IPR045584">
    <property type="entry name" value="Pilin-like"/>
</dbReference>
<dbReference type="InterPro" id="IPR012902">
    <property type="entry name" value="N_methyl_site"/>
</dbReference>
<comment type="caution">
    <text evidence="2">The sequence shown here is derived from an EMBL/GenBank/DDBJ whole genome shotgun (WGS) entry which is preliminary data.</text>
</comment>
<protein>
    <recommendedName>
        <fullName evidence="4">Prepilin-type N-terminal cleavage/methylation domain-containing protein</fullName>
    </recommendedName>
</protein>
<proteinExistence type="predicted"/>
<evidence type="ECO:0000313" key="2">
    <source>
        <dbReference type="EMBL" id="KKT84374.1"/>
    </source>
</evidence>
<dbReference type="Gene3D" id="3.30.700.10">
    <property type="entry name" value="Glycoprotein, Type 4 Pilin"/>
    <property type="match status" value="1"/>
</dbReference>
<gene>
    <name evidence="2" type="ORF">UW82_C0023G0001</name>
</gene>
<evidence type="ECO:0000256" key="1">
    <source>
        <dbReference type="SAM" id="Phobius"/>
    </source>
</evidence>
<sequence>MTRKAYTKGFTLVELLVVIAIVVILAGALFLIINPANLLMKARDSKRVSELTELNKALALALAD</sequence>
<keyword evidence="1" id="KW-1133">Transmembrane helix</keyword>
<dbReference type="Pfam" id="PF07963">
    <property type="entry name" value="N_methyl"/>
    <property type="match status" value="1"/>
</dbReference>
<dbReference type="Proteomes" id="UP000034504">
    <property type="component" value="Unassembled WGS sequence"/>
</dbReference>
<evidence type="ECO:0008006" key="4">
    <source>
        <dbReference type="Google" id="ProtNLM"/>
    </source>
</evidence>
<keyword evidence="1" id="KW-0472">Membrane</keyword>
<keyword evidence="1" id="KW-0812">Transmembrane</keyword>
<evidence type="ECO:0000313" key="3">
    <source>
        <dbReference type="Proteomes" id="UP000034504"/>
    </source>
</evidence>
<dbReference type="NCBIfam" id="TIGR02532">
    <property type="entry name" value="IV_pilin_GFxxxE"/>
    <property type="match status" value="1"/>
</dbReference>